<dbReference type="Pfam" id="PF01039">
    <property type="entry name" value="Carboxyl_trans"/>
    <property type="match status" value="1"/>
</dbReference>
<gene>
    <name evidence="3" type="ORF">D5H75_14595</name>
</gene>
<protein>
    <recommendedName>
        <fullName evidence="5">Biotin carboxylase</fullName>
    </recommendedName>
</protein>
<evidence type="ECO:0000259" key="1">
    <source>
        <dbReference type="PROSITE" id="PS50980"/>
    </source>
</evidence>
<accession>A0A3A4BEG9</accession>
<dbReference type="InterPro" id="IPR011763">
    <property type="entry name" value="COA_CT_C"/>
</dbReference>
<dbReference type="SUPFAM" id="SSF51230">
    <property type="entry name" value="Single hybrid motif"/>
    <property type="match status" value="1"/>
</dbReference>
<dbReference type="AlphaFoldDB" id="A0A3A4BEG9"/>
<dbReference type="OrthoDB" id="5166719at2"/>
<evidence type="ECO:0000313" key="4">
    <source>
        <dbReference type="Proteomes" id="UP000265768"/>
    </source>
</evidence>
<evidence type="ECO:0008006" key="5">
    <source>
        <dbReference type="Google" id="ProtNLM"/>
    </source>
</evidence>
<dbReference type="Gene3D" id="2.40.50.100">
    <property type="match status" value="1"/>
</dbReference>
<dbReference type="PANTHER" id="PTHR43842:SF2">
    <property type="entry name" value="PROPIONYL-COA CARBOXYLASE BETA CHAIN, MITOCHONDRIAL"/>
    <property type="match status" value="1"/>
</dbReference>
<dbReference type="InterPro" id="IPR000089">
    <property type="entry name" value="Biotin_lipoyl"/>
</dbReference>
<dbReference type="SUPFAM" id="SSF52096">
    <property type="entry name" value="ClpP/crotonase"/>
    <property type="match status" value="2"/>
</dbReference>
<comment type="caution">
    <text evidence="3">The sequence shown here is derived from an EMBL/GenBank/DDBJ whole genome shotgun (WGS) entry which is preliminary data.</text>
</comment>
<dbReference type="Gene3D" id="3.90.226.10">
    <property type="entry name" value="2-enoyl-CoA Hydratase, Chain A, domain 1"/>
    <property type="match status" value="2"/>
</dbReference>
<dbReference type="GO" id="GO:0004658">
    <property type="term" value="F:propionyl-CoA carboxylase activity"/>
    <property type="evidence" value="ECO:0007669"/>
    <property type="project" value="TreeGrafter"/>
</dbReference>
<dbReference type="InterPro" id="IPR034733">
    <property type="entry name" value="AcCoA_carboxyl_beta"/>
</dbReference>
<name>A0A3A4BEG9_9ACTN</name>
<reference evidence="3 4" key="1">
    <citation type="submission" date="2018-09" db="EMBL/GenBank/DDBJ databases">
        <title>YIM 75507 draft genome.</title>
        <authorList>
            <person name="Tang S."/>
            <person name="Feng Y."/>
        </authorList>
    </citation>
    <scope>NUCLEOTIDE SEQUENCE [LARGE SCALE GENOMIC DNA]</scope>
    <source>
        <strain evidence="3 4">YIM 75507</strain>
    </source>
</reference>
<proteinExistence type="predicted"/>
<sequence>MTAAHGRRPARAGEGEVRAELAGTVVEIAEPGARVAAGGELAVLESMKMEHAVTAAGPVVVIRAARKAGDTVAAGDLLLVTAPADADGHVRPEAAAAEAPGARGVRADLAEVLERHRVTTDAARPEAMAKLRARGRRSARENLADLVDEGSLAEYAPLAIAAQRRRRPLAELIAQTPADGLVGGLATVNGHETVVMSYDYTVLAGTQGYVNHAKTDRLIALAARRRVPLVIFPEGGGGRPGDTDHPVTAGLSVPTFRELAALRGTVPLVAVVSGRCFAGNAALAGTCDVIIATPDANLGMGGPAMIEGGGLGVVRPEEIGPADVQTRNGVIDVLAADEAEAVALARRYLSYFQGPRDGWRAPDAARARDVVPENRLRAYDVHDAIDAIFDVGSVLELRPRYGPGVVTALARVEGRPCGVIANNALHLGGAIDAEAAQKAREFLRIVGDFGLPLVSLCDTPGFMVGPAAEEQASVRRFAELFAAGAALPSRTGVIVLRKAYGLGAMAMATGSFRAPDFTVSWPTGEFGGMGLEGAVKLGFRRELDAEPDPARRRELYDGLLAAAYEQGRALNAASAFEIDDVIDPADSRRWISRLFAPESR</sequence>
<organism evidence="3 4">
    <name type="scientific">Bailinhaonella thermotolerans</name>
    <dbReference type="NCBI Taxonomy" id="1070861"/>
    <lineage>
        <taxon>Bacteria</taxon>
        <taxon>Bacillati</taxon>
        <taxon>Actinomycetota</taxon>
        <taxon>Actinomycetes</taxon>
        <taxon>Streptosporangiales</taxon>
        <taxon>Streptosporangiaceae</taxon>
        <taxon>Bailinhaonella</taxon>
    </lineage>
</organism>
<dbReference type="Pfam" id="PF00364">
    <property type="entry name" value="Biotin_lipoyl"/>
    <property type="match status" value="1"/>
</dbReference>
<dbReference type="InterPro" id="IPR029045">
    <property type="entry name" value="ClpP/crotonase-like_dom_sf"/>
</dbReference>
<dbReference type="EMBL" id="QZEY01000004">
    <property type="protein sequence ID" value="RJL32710.1"/>
    <property type="molecule type" value="Genomic_DNA"/>
</dbReference>
<dbReference type="Proteomes" id="UP000265768">
    <property type="component" value="Unassembled WGS sequence"/>
</dbReference>
<keyword evidence="4" id="KW-1185">Reference proteome</keyword>
<dbReference type="InterPro" id="IPR011762">
    <property type="entry name" value="COA_CT_N"/>
</dbReference>
<dbReference type="InterPro" id="IPR011053">
    <property type="entry name" value="Single_hybrid_motif"/>
</dbReference>
<dbReference type="PANTHER" id="PTHR43842">
    <property type="entry name" value="PROPIONYL-COA CARBOXYLASE BETA CHAIN"/>
    <property type="match status" value="1"/>
</dbReference>
<feature type="domain" description="CoA carboxyltransferase N-terminal" evidence="1">
    <location>
        <begin position="106"/>
        <end position="364"/>
    </location>
</feature>
<feature type="domain" description="CoA carboxyltransferase C-terminal" evidence="2">
    <location>
        <begin position="363"/>
        <end position="600"/>
    </location>
</feature>
<dbReference type="CDD" id="cd06850">
    <property type="entry name" value="biotinyl_domain"/>
    <property type="match status" value="1"/>
</dbReference>
<evidence type="ECO:0000259" key="2">
    <source>
        <dbReference type="PROSITE" id="PS50989"/>
    </source>
</evidence>
<dbReference type="RefSeq" id="WP_119926959.1">
    <property type="nucleotide sequence ID" value="NZ_QZEY01000004.1"/>
</dbReference>
<dbReference type="InterPro" id="IPR051047">
    <property type="entry name" value="AccD/PCCB"/>
</dbReference>
<dbReference type="PROSITE" id="PS50980">
    <property type="entry name" value="COA_CT_NTER"/>
    <property type="match status" value="1"/>
</dbReference>
<evidence type="ECO:0000313" key="3">
    <source>
        <dbReference type="EMBL" id="RJL32710.1"/>
    </source>
</evidence>
<dbReference type="PROSITE" id="PS50989">
    <property type="entry name" value="COA_CT_CTER"/>
    <property type="match status" value="1"/>
</dbReference>